<protein>
    <submittedName>
        <fullName evidence="3">Yippee domain-containing protein</fullName>
    </submittedName>
</protein>
<sequence length="49" mass="5653">MMAWGFDRSSADKNKYKSLKAVVDTVAQSEMYGESINLEEYELQFEQGK</sequence>
<name>A0A0N4XPL8_NIPBR</name>
<evidence type="ECO:0000313" key="1">
    <source>
        <dbReference type="EMBL" id="VDL68060.1"/>
    </source>
</evidence>
<dbReference type="Proteomes" id="UP000271162">
    <property type="component" value="Unassembled WGS sequence"/>
</dbReference>
<evidence type="ECO:0000313" key="3">
    <source>
        <dbReference type="WBParaSite" id="NBR_0000447001-mRNA-1"/>
    </source>
</evidence>
<evidence type="ECO:0000313" key="2">
    <source>
        <dbReference type="Proteomes" id="UP000271162"/>
    </source>
</evidence>
<proteinExistence type="predicted"/>
<dbReference type="AlphaFoldDB" id="A0A0N4XPL8"/>
<keyword evidence="2" id="KW-1185">Reference proteome</keyword>
<reference evidence="3" key="1">
    <citation type="submission" date="2017-02" db="UniProtKB">
        <authorList>
            <consortium name="WormBaseParasite"/>
        </authorList>
    </citation>
    <scope>IDENTIFICATION</scope>
</reference>
<reference evidence="1 2" key="2">
    <citation type="submission" date="2018-11" db="EMBL/GenBank/DDBJ databases">
        <authorList>
            <consortium name="Pathogen Informatics"/>
        </authorList>
    </citation>
    <scope>NUCLEOTIDE SEQUENCE [LARGE SCALE GENOMIC DNA]</scope>
</reference>
<accession>A0A0N4XPL8</accession>
<dbReference type="WBParaSite" id="NBR_0000447001-mRNA-1">
    <property type="protein sequence ID" value="NBR_0000447001-mRNA-1"/>
    <property type="gene ID" value="NBR_0000447001"/>
</dbReference>
<organism evidence="3">
    <name type="scientific">Nippostrongylus brasiliensis</name>
    <name type="common">Rat hookworm</name>
    <dbReference type="NCBI Taxonomy" id="27835"/>
    <lineage>
        <taxon>Eukaryota</taxon>
        <taxon>Metazoa</taxon>
        <taxon>Ecdysozoa</taxon>
        <taxon>Nematoda</taxon>
        <taxon>Chromadorea</taxon>
        <taxon>Rhabditida</taxon>
        <taxon>Rhabditina</taxon>
        <taxon>Rhabditomorpha</taxon>
        <taxon>Strongyloidea</taxon>
        <taxon>Heligmosomidae</taxon>
        <taxon>Nippostrongylus</taxon>
    </lineage>
</organism>
<gene>
    <name evidence="1" type="ORF">NBR_LOCUS4471</name>
</gene>
<dbReference type="EMBL" id="UYSL01008434">
    <property type="protein sequence ID" value="VDL68060.1"/>
    <property type="molecule type" value="Genomic_DNA"/>
</dbReference>